<dbReference type="EMBL" id="KZ820246">
    <property type="protein sequence ID" value="PWN48220.1"/>
    <property type="molecule type" value="Genomic_DNA"/>
</dbReference>
<organism evidence="1 2">
    <name type="scientific">Violaceomyces palustris</name>
    <dbReference type="NCBI Taxonomy" id="1673888"/>
    <lineage>
        <taxon>Eukaryota</taxon>
        <taxon>Fungi</taxon>
        <taxon>Dikarya</taxon>
        <taxon>Basidiomycota</taxon>
        <taxon>Ustilaginomycotina</taxon>
        <taxon>Ustilaginomycetes</taxon>
        <taxon>Violaceomycetales</taxon>
        <taxon>Violaceomycetaceae</taxon>
        <taxon>Violaceomyces</taxon>
    </lineage>
</organism>
<keyword evidence="2" id="KW-1185">Reference proteome</keyword>
<evidence type="ECO:0000313" key="2">
    <source>
        <dbReference type="Proteomes" id="UP000245626"/>
    </source>
</evidence>
<accession>A0ACD0NQV3</accession>
<proteinExistence type="predicted"/>
<gene>
    <name evidence="1" type="ORF">IE53DRAFT_389588</name>
</gene>
<name>A0ACD0NQV3_9BASI</name>
<protein>
    <submittedName>
        <fullName evidence="1">L-isoaspartyl protein carboxyl methyltransferase</fullName>
    </submittedName>
</protein>
<sequence>MSKVDRANYVQVKSMAYEDSPQSIGYGATISAPHMHAHAAEALLPYLKPGSSVLDVGSGSGYTLAIFHHLVAPLDPDEVSLAHSGSRVVGIEHIQELVDWSKQNLQSDGLTKAMEKGQIQAVCGDGRKGWSDRAPYDAIHVGAAAPEMPEDLVEQLASPGRLFVPVESKTGYGQHIWQVDKDEKGKVTRKKLFGVAYVPLTDAEKQWPSR</sequence>
<evidence type="ECO:0000313" key="1">
    <source>
        <dbReference type="EMBL" id="PWN48220.1"/>
    </source>
</evidence>
<keyword evidence="1" id="KW-0808">Transferase</keyword>
<dbReference type="Proteomes" id="UP000245626">
    <property type="component" value="Unassembled WGS sequence"/>
</dbReference>
<reference evidence="1 2" key="1">
    <citation type="journal article" date="2018" name="Mol. Biol. Evol.">
        <title>Broad Genomic Sampling Reveals a Smut Pathogenic Ancestry of the Fungal Clade Ustilaginomycotina.</title>
        <authorList>
            <person name="Kijpornyongpan T."/>
            <person name="Mondo S.J."/>
            <person name="Barry K."/>
            <person name="Sandor L."/>
            <person name="Lee J."/>
            <person name="Lipzen A."/>
            <person name="Pangilinan J."/>
            <person name="LaButti K."/>
            <person name="Hainaut M."/>
            <person name="Henrissat B."/>
            <person name="Grigoriev I.V."/>
            <person name="Spatafora J.W."/>
            <person name="Aime M.C."/>
        </authorList>
    </citation>
    <scope>NUCLEOTIDE SEQUENCE [LARGE SCALE GENOMIC DNA]</scope>
    <source>
        <strain evidence="1 2">SA 807</strain>
    </source>
</reference>
<keyword evidence="1" id="KW-0489">Methyltransferase</keyword>